<reference evidence="1" key="1">
    <citation type="submission" date="2020-05" db="EMBL/GenBank/DDBJ databases">
        <authorList>
            <person name="Chiriac C."/>
            <person name="Salcher M."/>
            <person name="Ghai R."/>
            <person name="Kavagutti S V."/>
        </authorList>
    </citation>
    <scope>NUCLEOTIDE SEQUENCE</scope>
</reference>
<dbReference type="AlphaFoldDB" id="A0A6J7GS53"/>
<accession>A0A6J7GS53</accession>
<evidence type="ECO:0000313" key="1">
    <source>
        <dbReference type="EMBL" id="CAB4907160.1"/>
    </source>
</evidence>
<dbReference type="EMBL" id="CAFBLX010000230">
    <property type="protein sequence ID" value="CAB4907160.1"/>
    <property type="molecule type" value="Genomic_DNA"/>
</dbReference>
<sequence>MVVRVTFGTRSSRLGGGHKQVGDPNRGTDLDDDEVFEGLVIELTPRQRRFVEVAAWTLADDVYDAIEDFRRHPDLHRRPEEAAHGISILSEFPPLTWKQSASWWRQQARCFDDLAIEAQSGDPEPVCTGEEMALHLVLGRARAMATDESDRRMDLVGGIAAHDNDDDWDAPLDFLFQDHDVLTLFDSDIEPHPGAVNLVPAEWFTPFADSEPRTPDRGFRR</sequence>
<gene>
    <name evidence="1" type="ORF">UFOPK3472_02798</name>
</gene>
<name>A0A6J7GS53_9ZZZZ</name>
<organism evidence="1">
    <name type="scientific">freshwater metagenome</name>
    <dbReference type="NCBI Taxonomy" id="449393"/>
    <lineage>
        <taxon>unclassified sequences</taxon>
        <taxon>metagenomes</taxon>
        <taxon>ecological metagenomes</taxon>
    </lineage>
</organism>
<proteinExistence type="predicted"/>
<protein>
    <submittedName>
        <fullName evidence="1">Unannotated protein</fullName>
    </submittedName>
</protein>